<proteinExistence type="predicted"/>
<accession>L8JPD8</accession>
<evidence type="ECO:0000313" key="2">
    <source>
        <dbReference type="EMBL" id="ELR69374.1"/>
    </source>
</evidence>
<name>L8JPD8_9BACT</name>
<dbReference type="EMBL" id="AMZN01000073">
    <property type="protein sequence ID" value="ELR69374.1"/>
    <property type="molecule type" value="Genomic_DNA"/>
</dbReference>
<gene>
    <name evidence="2" type="ORF">C900_05064</name>
</gene>
<dbReference type="AlphaFoldDB" id="L8JPD8"/>
<reference evidence="2 3" key="1">
    <citation type="submission" date="2012-12" db="EMBL/GenBank/DDBJ databases">
        <title>Genome assembly of Fulvivirga imtechensis AK7.</title>
        <authorList>
            <person name="Nupur N."/>
            <person name="Khatri I."/>
            <person name="Kumar R."/>
            <person name="Subramanian S."/>
            <person name="Pinnaka A."/>
        </authorList>
    </citation>
    <scope>NUCLEOTIDE SEQUENCE [LARGE SCALE GENOMIC DNA]</scope>
    <source>
        <strain evidence="2 3">AK7</strain>
    </source>
</reference>
<protein>
    <submittedName>
        <fullName evidence="2">Uncharacterized protein</fullName>
    </submittedName>
</protein>
<keyword evidence="1" id="KW-0812">Transmembrane</keyword>
<keyword evidence="3" id="KW-1185">Reference proteome</keyword>
<dbReference type="Proteomes" id="UP000011135">
    <property type="component" value="Unassembled WGS sequence"/>
</dbReference>
<feature type="transmembrane region" description="Helical" evidence="1">
    <location>
        <begin position="26"/>
        <end position="47"/>
    </location>
</feature>
<comment type="caution">
    <text evidence="2">The sequence shown here is derived from an EMBL/GenBank/DDBJ whole genome shotgun (WGS) entry which is preliminary data.</text>
</comment>
<evidence type="ECO:0000256" key="1">
    <source>
        <dbReference type="SAM" id="Phobius"/>
    </source>
</evidence>
<keyword evidence="1" id="KW-0472">Membrane</keyword>
<dbReference type="PATRIC" id="fig|1237149.3.peg.4532"/>
<evidence type="ECO:0000313" key="3">
    <source>
        <dbReference type="Proteomes" id="UP000011135"/>
    </source>
</evidence>
<organism evidence="2 3">
    <name type="scientific">Fulvivirga imtechensis AK7</name>
    <dbReference type="NCBI Taxonomy" id="1237149"/>
    <lineage>
        <taxon>Bacteria</taxon>
        <taxon>Pseudomonadati</taxon>
        <taxon>Bacteroidota</taxon>
        <taxon>Cytophagia</taxon>
        <taxon>Cytophagales</taxon>
        <taxon>Fulvivirgaceae</taxon>
        <taxon>Fulvivirga</taxon>
    </lineage>
</organism>
<keyword evidence="1" id="KW-1133">Transmembrane helix</keyword>
<sequence>MLLAYLVLWAFNELLKLKGSGESGMIFLVIIYHPFLLLLVVFLKWVYGKII</sequence>